<proteinExistence type="predicted"/>
<evidence type="ECO:0000313" key="3">
    <source>
        <dbReference type="Proteomes" id="UP000298652"/>
    </source>
</evidence>
<evidence type="ECO:0000313" key="2">
    <source>
        <dbReference type="EMBL" id="TKW00840.1"/>
    </source>
</evidence>
<sequence>MFETHPKETVTFALFAECRFAVPSSAFFRGILEFYSLQYNRRWLNQPIDSERDQVDELLARIDVLKEKGLTGAVVAASFLKRRVQPLQLRQTWGYEYSGRSDPSRMSPDDISIDEIMVRLNRMLKNVSGIPRIVEEFNHLNKPREEDVLLFFSPPPPPGADATKDARRVFWQRLPGEPSEPEEEDEEFESSSSSESDTTGGFTVQPRVYRRRESSPDAPSHLDGGNSGGGLAPPLKKQRTVDPKRLPEKELKASKLLLMKFTGGGEGMGTSGDHIAAAAQVISSGVGDNREAPPVAPSSVLNPSDLPKRLAGKAALVPRRSTK</sequence>
<protein>
    <submittedName>
        <fullName evidence="2">Uncharacterized protein</fullName>
    </submittedName>
</protein>
<keyword evidence="3" id="KW-1185">Reference proteome</keyword>
<feature type="compositionally biased region" description="Basic and acidic residues" evidence="1">
    <location>
        <begin position="239"/>
        <end position="248"/>
    </location>
</feature>
<feature type="region of interest" description="Disordered" evidence="1">
    <location>
        <begin position="174"/>
        <end position="248"/>
    </location>
</feature>
<dbReference type="OMA" id="MFETHPK"/>
<evidence type="ECO:0000256" key="1">
    <source>
        <dbReference type="SAM" id="MobiDB-lite"/>
    </source>
</evidence>
<dbReference type="Proteomes" id="UP000298652">
    <property type="component" value="Chromosome 8"/>
</dbReference>
<dbReference type="EMBL" id="CM016559">
    <property type="protein sequence ID" value="TKW00840.1"/>
    <property type="molecule type" value="Genomic_DNA"/>
</dbReference>
<name>A0A4U6TF32_SETVI</name>
<dbReference type="PANTHER" id="PTHR33026:SF7">
    <property type="entry name" value="OS03G0100275 PROTEIN"/>
    <property type="match status" value="1"/>
</dbReference>
<feature type="region of interest" description="Disordered" evidence="1">
    <location>
        <begin position="286"/>
        <end position="306"/>
    </location>
</feature>
<accession>A0A4U6TF32</accession>
<gene>
    <name evidence="2" type="ORF">SEVIR_8G138800v2</name>
</gene>
<dbReference type="Gramene" id="TKW00840">
    <property type="protein sequence ID" value="TKW00840"/>
    <property type="gene ID" value="SEVIR_8G138800v2"/>
</dbReference>
<dbReference type="AlphaFoldDB" id="A0A4U6TF32"/>
<reference evidence="2" key="1">
    <citation type="submission" date="2019-03" db="EMBL/GenBank/DDBJ databases">
        <title>WGS assembly of Setaria viridis.</title>
        <authorList>
            <person name="Huang P."/>
            <person name="Jenkins J."/>
            <person name="Grimwood J."/>
            <person name="Barry K."/>
            <person name="Healey A."/>
            <person name="Mamidi S."/>
            <person name="Sreedasyam A."/>
            <person name="Shu S."/>
            <person name="Feldman M."/>
            <person name="Wu J."/>
            <person name="Yu Y."/>
            <person name="Chen C."/>
            <person name="Johnson J."/>
            <person name="Rokhsar D."/>
            <person name="Baxter I."/>
            <person name="Schmutz J."/>
            <person name="Brutnell T."/>
            <person name="Kellogg E."/>
        </authorList>
    </citation>
    <scope>NUCLEOTIDE SEQUENCE [LARGE SCALE GENOMIC DNA]</scope>
</reference>
<organism evidence="2 3">
    <name type="scientific">Setaria viridis</name>
    <name type="common">Green bristlegrass</name>
    <name type="synonym">Setaria italica subsp. viridis</name>
    <dbReference type="NCBI Taxonomy" id="4556"/>
    <lineage>
        <taxon>Eukaryota</taxon>
        <taxon>Viridiplantae</taxon>
        <taxon>Streptophyta</taxon>
        <taxon>Embryophyta</taxon>
        <taxon>Tracheophyta</taxon>
        <taxon>Spermatophyta</taxon>
        <taxon>Magnoliopsida</taxon>
        <taxon>Liliopsida</taxon>
        <taxon>Poales</taxon>
        <taxon>Poaceae</taxon>
        <taxon>PACMAD clade</taxon>
        <taxon>Panicoideae</taxon>
        <taxon>Panicodae</taxon>
        <taxon>Paniceae</taxon>
        <taxon>Cenchrinae</taxon>
        <taxon>Setaria</taxon>
    </lineage>
</organism>
<dbReference type="PANTHER" id="PTHR33026">
    <property type="entry name" value="OS06G0360600 PROTEIN"/>
    <property type="match status" value="1"/>
</dbReference>
<feature type="compositionally biased region" description="Acidic residues" evidence="1">
    <location>
        <begin position="179"/>
        <end position="189"/>
    </location>
</feature>